<dbReference type="Proteomes" id="UP000295600">
    <property type="component" value="Unassembled WGS sequence"/>
</dbReference>
<dbReference type="GO" id="GO:0005737">
    <property type="term" value="C:cytoplasm"/>
    <property type="evidence" value="ECO:0007669"/>
    <property type="project" value="TreeGrafter"/>
</dbReference>
<evidence type="ECO:0000256" key="6">
    <source>
        <dbReference type="PIRSR" id="PIRSR018427-1"/>
    </source>
</evidence>
<dbReference type="PANTHER" id="PTHR10885:SF0">
    <property type="entry name" value="ISOPENTENYL-DIPHOSPHATE DELTA-ISOMERASE"/>
    <property type="match status" value="1"/>
</dbReference>
<gene>
    <name evidence="8" type="ORF">EV202_11567</name>
</gene>
<feature type="active site" evidence="6">
    <location>
        <position position="61"/>
    </location>
</feature>
<dbReference type="PANTHER" id="PTHR10885">
    <property type="entry name" value="ISOPENTENYL-DIPHOSPHATE DELTA-ISOMERASE"/>
    <property type="match status" value="1"/>
</dbReference>
<dbReference type="PROSITE" id="PS51462">
    <property type="entry name" value="NUDIX"/>
    <property type="match status" value="1"/>
</dbReference>
<dbReference type="Gene3D" id="3.90.79.10">
    <property type="entry name" value="Nucleoside Triphosphate Pyrophosphohydrolase"/>
    <property type="match status" value="1"/>
</dbReference>
<comment type="similarity">
    <text evidence="2">Belongs to the IPP isomerase type 1 family.</text>
</comment>
<dbReference type="PIRSF" id="PIRSF018427">
    <property type="entry name" value="Isopntndiph_ism"/>
    <property type="match status" value="1"/>
</dbReference>
<dbReference type="Pfam" id="PF00293">
    <property type="entry name" value="NUDIX"/>
    <property type="match status" value="1"/>
</dbReference>
<protein>
    <recommendedName>
        <fullName evidence="3">isopentenyl-diphosphate Delta-isomerase</fullName>
        <ecNumber evidence="3">5.3.3.2</ecNumber>
    </recommendedName>
</protein>
<dbReference type="EMBL" id="SLXB01000015">
    <property type="protein sequence ID" value="TCO90787.1"/>
    <property type="molecule type" value="Genomic_DNA"/>
</dbReference>
<reference evidence="8 9" key="1">
    <citation type="submission" date="2019-03" db="EMBL/GenBank/DDBJ databases">
        <title>Genomic Encyclopedia of Type Strains, Phase IV (KMG-IV): sequencing the most valuable type-strain genomes for metagenomic binning, comparative biology and taxonomic classification.</title>
        <authorList>
            <person name="Goeker M."/>
        </authorList>
    </citation>
    <scope>NUCLEOTIDE SEQUENCE [LARGE SCALE GENOMIC DNA]</scope>
    <source>
        <strain evidence="8 9">DSM 23917</strain>
    </source>
</reference>
<feature type="domain" description="Nudix hydrolase" evidence="7">
    <location>
        <begin position="24"/>
        <end position="157"/>
    </location>
</feature>
<evidence type="ECO:0000313" key="8">
    <source>
        <dbReference type="EMBL" id="TCO90787.1"/>
    </source>
</evidence>
<name>A0A4R2LI44_9BACE</name>
<evidence type="ECO:0000259" key="7">
    <source>
        <dbReference type="PROSITE" id="PS51462"/>
    </source>
</evidence>
<proteinExistence type="inferred from homology"/>
<evidence type="ECO:0000256" key="5">
    <source>
        <dbReference type="ARBA" id="ARBA00023235"/>
    </source>
</evidence>
<evidence type="ECO:0000256" key="2">
    <source>
        <dbReference type="ARBA" id="ARBA00007579"/>
    </source>
</evidence>
<organism evidence="8 9">
    <name type="scientific">Prevotella heparinolytica</name>
    <dbReference type="NCBI Taxonomy" id="28113"/>
    <lineage>
        <taxon>Bacteria</taxon>
        <taxon>Pseudomonadati</taxon>
        <taxon>Bacteroidota</taxon>
        <taxon>Bacteroidia</taxon>
        <taxon>Bacteroidales</taxon>
        <taxon>Bacteroidaceae</taxon>
        <taxon>Bacteroides</taxon>
    </lineage>
</organism>
<dbReference type="RefSeq" id="WP_207903438.1">
    <property type="nucleotide sequence ID" value="NZ_JBGZFU010000196.1"/>
</dbReference>
<dbReference type="EC" id="5.3.3.2" evidence="3"/>
<dbReference type="InterPro" id="IPR015797">
    <property type="entry name" value="NUDIX_hydrolase-like_dom_sf"/>
</dbReference>
<dbReference type="InterPro" id="IPR000086">
    <property type="entry name" value="NUDIX_hydrolase_dom"/>
</dbReference>
<dbReference type="InterPro" id="IPR011876">
    <property type="entry name" value="IsopentenylPP_isomerase_typ1"/>
</dbReference>
<feature type="active site" evidence="6">
    <location>
        <position position="109"/>
    </location>
</feature>
<accession>A0A4R2LI44</accession>
<dbReference type="GO" id="GO:0009240">
    <property type="term" value="P:isopentenyl diphosphate biosynthetic process"/>
    <property type="evidence" value="ECO:0007669"/>
    <property type="project" value="TreeGrafter"/>
</dbReference>
<comment type="pathway">
    <text evidence="1">Isoprenoid biosynthesis; dimethylallyl diphosphate biosynthesis; dimethylallyl diphosphate from isopentenyl diphosphate: step 1/1.</text>
</comment>
<evidence type="ECO:0000313" key="9">
    <source>
        <dbReference type="Proteomes" id="UP000295600"/>
    </source>
</evidence>
<evidence type="ECO:0000256" key="1">
    <source>
        <dbReference type="ARBA" id="ARBA00004826"/>
    </source>
</evidence>
<evidence type="ECO:0000256" key="3">
    <source>
        <dbReference type="ARBA" id="ARBA00012057"/>
    </source>
</evidence>
<dbReference type="CDD" id="cd02885">
    <property type="entry name" value="NUDIX_IPP_Isomerase"/>
    <property type="match status" value="1"/>
</dbReference>
<keyword evidence="4" id="KW-0414">Isoprene biosynthesis</keyword>
<dbReference type="UniPathway" id="UPA00059">
    <property type="reaction ID" value="UER00104"/>
</dbReference>
<evidence type="ECO:0000256" key="4">
    <source>
        <dbReference type="ARBA" id="ARBA00023229"/>
    </source>
</evidence>
<comment type="caution">
    <text evidence="8">The sequence shown here is derived from an EMBL/GenBank/DDBJ whole genome shotgun (WGS) entry which is preliminary data.</text>
</comment>
<keyword evidence="5 8" id="KW-0413">Isomerase</keyword>
<dbReference type="GO" id="GO:0050992">
    <property type="term" value="P:dimethylallyl diphosphate biosynthetic process"/>
    <property type="evidence" value="ECO:0007669"/>
    <property type="project" value="UniProtKB-UniPathway"/>
</dbReference>
<dbReference type="SUPFAM" id="SSF55811">
    <property type="entry name" value="Nudix"/>
    <property type="match status" value="1"/>
</dbReference>
<dbReference type="GO" id="GO:0004452">
    <property type="term" value="F:isopentenyl-diphosphate delta-isomerase activity"/>
    <property type="evidence" value="ECO:0007669"/>
    <property type="project" value="UniProtKB-EC"/>
</dbReference>
<dbReference type="AlphaFoldDB" id="A0A4R2LI44"/>
<sequence length="173" mass="20645">MDINMVLLTNGQMIEKMSAHRQGLQHYAFSIFIFNSEKELLLQQRAGHKYHSAGLWTNTCCSHPHSIDLLRLEVEAEQRLMYEMGITCPLRCLFRFSYEADCGGLIENEVDFVFVGYSDEEPVINREEVDAYSWKSLSWIQQDRKLYKEKYTEWFHFILEHYSERLINYIRLD</sequence>